<evidence type="ECO:0000259" key="5">
    <source>
        <dbReference type="Pfam" id="PF17763"/>
    </source>
</evidence>
<name>A0ABS9NM82_9NEIS</name>
<evidence type="ECO:0000256" key="2">
    <source>
        <dbReference type="PROSITE-ProRule" id="PRU10099"/>
    </source>
</evidence>
<keyword evidence="6" id="KW-0378">Hydrolase</keyword>
<dbReference type="InterPro" id="IPR027475">
    <property type="entry name" value="Asparaginase/glutaminase_AS2"/>
</dbReference>
<dbReference type="PIRSF" id="PIRSF500176">
    <property type="entry name" value="L_ASNase"/>
    <property type="match status" value="1"/>
</dbReference>
<reference evidence="6 7" key="1">
    <citation type="submission" date="2022-02" db="EMBL/GenBank/DDBJ databases">
        <title>Genome sequence data of Kingella unionensis sp. nov. strain CICC 24913 (CCUG 75125).</title>
        <authorList>
            <person name="Xiao M."/>
        </authorList>
    </citation>
    <scope>NUCLEOTIDE SEQUENCE [LARGE SCALE GENOMIC DNA]</scope>
    <source>
        <strain evidence="6 7">CICC 24913</strain>
    </source>
</reference>
<dbReference type="PROSITE" id="PS00144">
    <property type="entry name" value="ASN_GLN_ASE_1"/>
    <property type="match status" value="1"/>
</dbReference>
<dbReference type="EMBL" id="JAKOOW010000022">
    <property type="protein sequence ID" value="MCG6503904.1"/>
    <property type="molecule type" value="Genomic_DNA"/>
</dbReference>
<accession>A0ABS9NM82</accession>
<comment type="similarity">
    <text evidence="1">Belongs to the asparaginase 1 family.</text>
</comment>
<feature type="active site" evidence="3">
    <location>
        <position position="84"/>
    </location>
</feature>
<dbReference type="GO" id="GO:0004067">
    <property type="term" value="F:asparaginase activity"/>
    <property type="evidence" value="ECO:0007669"/>
    <property type="project" value="UniProtKB-EC"/>
</dbReference>
<dbReference type="PANTHER" id="PTHR11707">
    <property type="entry name" value="L-ASPARAGINASE"/>
    <property type="match status" value="1"/>
</dbReference>
<dbReference type="InterPro" id="IPR006034">
    <property type="entry name" value="Asparaginase/glutaminase-like"/>
</dbReference>
<dbReference type="InterPro" id="IPR020827">
    <property type="entry name" value="Asparaginase/glutaminase_AS1"/>
</dbReference>
<proteinExistence type="inferred from homology"/>
<evidence type="ECO:0000259" key="4">
    <source>
        <dbReference type="Pfam" id="PF00710"/>
    </source>
</evidence>
<dbReference type="PRINTS" id="PR00139">
    <property type="entry name" value="ASNGLNASE"/>
</dbReference>
<dbReference type="PANTHER" id="PTHR11707:SF28">
    <property type="entry name" value="60 KDA LYSOPHOSPHOLIPASE"/>
    <property type="match status" value="1"/>
</dbReference>
<dbReference type="SUPFAM" id="SSF53774">
    <property type="entry name" value="Glutaminase/Asparaginase"/>
    <property type="match status" value="1"/>
</dbReference>
<dbReference type="InterPro" id="IPR036152">
    <property type="entry name" value="Asp/glu_Ase-like_sf"/>
</dbReference>
<keyword evidence="7" id="KW-1185">Reference proteome</keyword>
<dbReference type="InterPro" id="IPR027474">
    <property type="entry name" value="L-asparaginase_N"/>
</dbReference>
<feature type="domain" description="L-asparaginase N-terminal" evidence="4">
    <location>
        <begin position="3"/>
        <end position="174"/>
    </location>
</feature>
<dbReference type="SMART" id="SM00870">
    <property type="entry name" value="Asparaginase"/>
    <property type="match status" value="1"/>
</dbReference>
<dbReference type="EC" id="3.5.1.1" evidence="6"/>
<dbReference type="InterPro" id="IPR037152">
    <property type="entry name" value="L-asparaginase_N_sf"/>
</dbReference>
<dbReference type="InterPro" id="IPR040919">
    <property type="entry name" value="Asparaginase_C"/>
</dbReference>
<comment type="caution">
    <text evidence="6">The sequence shown here is derived from an EMBL/GenBank/DDBJ whole genome shotgun (WGS) entry which is preliminary data.</text>
</comment>
<dbReference type="Gene3D" id="3.40.50.40">
    <property type="match status" value="1"/>
</dbReference>
<dbReference type="Gene3D" id="3.40.50.1170">
    <property type="entry name" value="L-asparaginase, N-terminal domain"/>
    <property type="match status" value="1"/>
</dbReference>
<evidence type="ECO:0000256" key="3">
    <source>
        <dbReference type="PROSITE-ProRule" id="PRU10100"/>
    </source>
</evidence>
<dbReference type="Pfam" id="PF00710">
    <property type="entry name" value="Asparaginase"/>
    <property type="match status" value="1"/>
</dbReference>
<dbReference type="PROSITE" id="PS51732">
    <property type="entry name" value="ASN_GLN_ASE_3"/>
    <property type="match status" value="1"/>
</dbReference>
<protein>
    <submittedName>
        <fullName evidence="6">Asparaginase domain-containing protein</fullName>
        <ecNumber evidence="6">3.5.1.1</ecNumber>
    </submittedName>
</protein>
<dbReference type="Pfam" id="PF17763">
    <property type="entry name" value="Asparaginase_C"/>
    <property type="match status" value="1"/>
</dbReference>
<evidence type="ECO:0000256" key="1">
    <source>
        <dbReference type="ARBA" id="ARBA00010518"/>
    </source>
</evidence>
<dbReference type="PROSITE" id="PS00917">
    <property type="entry name" value="ASN_GLN_ASE_2"/>
    <property type="match status" value="1"/>
</dbReference>
<organism evidence="6 7">
    <name type="scientific">Kingella pumchi</name>
    <dbReference type="NCBI Taxonomy" id="2779506"/>
    <lineage>
        <taxon>Bacteria</taxon>
        <taxon>Pseudomonadati</taxon>
        <taxon>Pseudomonadota</taxon>
        <taxon>Betaproteobacteria</taxon>
        <taxon>Neisseriales</taxon>
        <taxon>Neisseriaceae</taxon>
        <taxon>Kingella</taxon>
    </lineage>
</organism>
<evidence type="ECO:0000313" key="7">
    <source>
        <dbReference type="Proteomes" id="UP001298424"/>
    </source>
</evidence>
<dbReference type="RefSeq" id="WP_238746552.1">
    <property type="nucleotide sequence ID" value="NZ_JAKOOW010000022.1"/>
</dbReference>
<dbReference type="PIRSF" id="PIRSF001220">
    <property type="entry name" value="L-ASNase_gatD"/>
    <property type="match status" value="1"/>
</dbReference>
<dbReference type="Proteomes" id="UP001298424">
    <property type="component" value="Unassembled WGS sequence"/>
</dbReference>
<gene>
    <name evidence="6" type="ORF">MB824_05280</name>
</gene>
<feature type="active site" evidence="2">
    <location>
        <position position="12"/>
    </location>
</feature>
<dbReference type="SFLD" id="SFLDS00057">
    <property type="entry name" value="Glutaminase/Asparaginase"/>
    <property type="match status" value="1"/>
</dbReference>
<feature type="domain" description="Asparaginase/glutaminase C-terminal" evidence="5">
    <location>
        <begin position="201"/>
        <end position="313"/>
    </location>
</feature>
<evidence type="ECO:0000313" key="6">
    <source>
        <dbReference type="EMBL" id="MCG6503904.1"/>
    </source>
</evidence>
<sequence>MKNIFVLYTGGTIGMHPGEHGLEPDPALAQHALAAHTGSLKADWHICEPLIDSSAVSPQHWHDWLQLLRERLPHYDGALVLHGTDTLAYTANLLALALDTGGKAVVLTGSQRPFGTDYSDAPANLALAAQTLAAGKAKGVMLAFAGSLFPAVGSSKCSTERDAGFTNHRFGALNPQGADVSGYFLAPPAGSLKREIDPAKRIAAVFLLPGSEAAAAHTLNSGESDGAVILGYGHGNAPAHPSLLAAAQQYCAGGRPLLLISQTPDGCAAPVYAQSAPLLDAGALAAGYCNTETAAALLLLAASNGWQHDDIRTELQRLQLLPAA</sequence>
<dbReference type="InterPro" id="IPR027473">
    <property type="entry name" value="L-asparaginase_C"/>
</dbReference>